<dbReference type="EMBL" id="JBBMFN010000042">
    <property type="protein sequence ID" value="MEQ2467100.1"/>
    <property type="molecule type" value="Genomic_DNA"/>
</dbReference>
<protein>
    <submittedName>
        <fullName evidence="2">Uncharacterized protein</fullName>
    </submittedName>
</protein>
<organism evidence="2 3">
    <name type="scientific">Niallia hominis</name>
    <dbReference type="NCBI Taxonomy" id="3133173"/>
    <lineage>
        <taxon>Bacteria</taxon>
        <taxon>Bacillati</taxon>
        <taxon>Bacillota</taxon>
        <taxon>Bacilli</taxon>
        <taxon>Bacillales</taxon>
        <taxon>Bacillaceae</taxon>
        <taxon>Niallia</taxon>
    </lineage>
</organism>
<keyword evidence="1" id="KW-1133">Transmembrane helix</keyword>
<comment type="caution">
    <text evidence="2">The sequence shown here is derived from an EMBL/GenBank/DDBJ whole genome shotgun (WGS) entry which is preliminary data.</text>
</comment>
<evidence type="ECO:0000313" key="2">
    <source>
        <dbReference type="EMBL" id="MEQ2467100.1"/>
    </source>
</evidence>
<gene>
    <name evidence="2" type="ORF">WMO63_15710</name>
</gene>
<keyword evidence="1" id="KW-0812">Transmembrane</keyword>
<name>A0ABV1F157_9BACI</name>
<evidence type="ECO:0000256" key="1">
    <source>
        <dbReference type="SAM" id="Phobius"/>
    </source>
</evidence>
<feature type="transmembrane region" description="Helical" evidence="1">
    <location>
        <begin position="7"/>
        <end position="25"/>
    </location>
</feature>
<proteinExistence type="predicted"/>
<dbReference type="Proteomes" id="UP001465426">
    <property type="component" value="Unassembled WGS sequence"/>
</dbReference>
<keyword evidence="3" id="KW-1185">Reference proteome</keyword>
<keyword evidence="1" id="KW-0472">Membrane</keyword>
<reference evidence="2 3" key="1">
    <citation type="submission" date="2024-03" db="EMBL/GenBank/DDBJ databases">
        <title>Human intestinal bacterial collection.</title>
        <authorList>
            <person name="Pauvert C."/>
            <person name="Hitch T.C.A."/>
            <person name="Clavel T."/>
        </authorList>
    </citation>
    <scope>NUCLEOTIDE SEQUENCE [LARGE SCALE GENOMIC DNA]</scope>
    <source>
        <strain evidence="2 3">CLA-SR-H024</strain>
    </source>
</reference>
<dbReference type="RefSeq" id="WP_349205058.1">
    <property type="nucleotide sequence ID" value="NZ_JBBMFN010000042.1"/>
</dbReference>
<evidence type="ECO:0000313" key="3">
    <source>
        <dbReference type="Proteomes" id="UP001465426"/>
    </source>
</evidence>
<accession>A0ABV1F157</accession>
<sequence>MKNSKQGFIPIILSKLGFLSFILPLPPLPGLRKISQSIIQKQKNRPNNELNPKS</sequence>